<keyword evidence="4 6" id="KW-1133">Transmembrane helix</keyword>
<feature type="transmembrane region" description="Helical" evidence="6">
    <location>
        <begin position="12"/>
        <end position="40"/>
    </location>
</feature>
<dbReference type="InterPro" id="IPR036837">
    <property type="entry name" value="Cation_efflux_CTD_sf"/>
</dbReference>
<dbReference type="Proteomes" id="UP000582085">
    <property type="component" value="Unassembled WGS sequence"/>
</dbReference>
<dbReference type="InterPro" id="IPR002524">
    <property type="entry name" value="Cation_efflux"/>
</dbReference>
<comment type="caution">
    <text evidence="8">The sequence shown here is derived from an EMBL/GenBank/DDBJ whole genome shotgun (WGS) entry which is preliminary data.</text>
</comment>
<evidence type="ECO:0000313" key="8">
    <source>
        <dbReference type="EMBL" id="MBA9082165.1"/>
    </source>
</evidence>
<evidence type="ECO:0000313" key="9">
    <source>
        <dbReference type="Proteomes" id="UP000582085"/>
    </source>
</evidence>
<proteinExistence type="inferred from homology"/>
<reference evidence="8 9" key="1">
    <citation type="submission" date="2020-08" db="EMBL/GenBank/DDBJ databases">
        <title>The Agave Microbiome: Exploring the role of microbial communities in plant adaptations to desert environments.</title>
        <authorList>
            <person name="Partida-Martinez L.P."/>
        </authorList>
    </citation>
    <scope>NUCLEOTIDE SEQUENCE [LARGE SCALE GENOMIC DNA]</scope>
    <source>
        <strain evidence="8 9">RAT4</strain>
    </source>
</reference>
<keyword evidence="3 6" id="KW-0812">Transmembrane</keyword>
<dbReference type="PANTHER" id="PTHR11562:SF17">
    <property type="entry name" value="RE54080P-RELATED"/>
    <property type="match status" value="1"/>
</dbReference>
<dbReference type="SUPFAM" id="SSF161111">
    <property type="entry name" value="Cation efflux protein transmembrane domain-like"/>
    <property type="match status" value="1"/>
</dbReference>
<comment type="subcellular location">
    <subcellularLocation>
        <location evidence="1">Membrane</location>
        <topology evidence="1">Multi-pass membrane protein</topology>
    </subcellularLocation>
</comment>
<evidence type="ECO:0000259" key="7">
    <source>
        <dbReference type="Pfam" id="PF16916"/>
    </source>
</evidence>
<dbReference type="InterPro" id="IPR050681">
    <property type="entry name" value="CDF/SLC30A"/>
</dbReference>
<comment type="similarity">
    <text evidence="2">Belongs to the cation diffusion facilitator (CDF) transporter (TC 2.A.4) family. SLC30A subfamily.</text>
</comment>
<accession>A0ABR6E0R9</accession>
<name>A0ABR6E0R9_9MICC</name>
<dbReference type="Pfam" id="PF16916">
    <property type="entry name" value="ZT_dimer"/>
    <property type="match status" value="1"/>
</dbReference>
<dbReference type="NCBIfam" id="TIGR01297">
    <property type="entry name" value="CDF"/>
    <property type="match status" value="1"/>
</dbReference>
<dbReference type="InterPro" id="IPR027469">
    <property type="entry name" value="Cation_efflux_TMD_sf"/>
</dbReference>
<sequence>MIADAAGSVGVMVAGVLIILTGQPIWDVVVAALIAVFVIIRAVVLGRQVIAVLGQHAPEGVDPEDVAGDLDAVEGVEEVHDLHLWTLTSGMNVATAHLVADQGADHGAVLAGARRVLRDRYGIAHATLQVEGAGSDGCHDLSW</sequence>
<evidence type="ECO:0000256" key="5">
    <source>
        <dbReference type="ARBA" id="ARBA00023136"/>
    </source>
</evidence>
<keyword evidence="5 6" id="KW-0472">Membrane</keyword>
<evidence type="ECO:0000256" key="1">
    <source>
        <dbReference type="ARBA" id="ARBA00004141"/>
    </source>
</evidence>
<dbReference type="PANTHER" id="PTHR11562">
    <property type="entry name" value="CATION EFFLUX PROTEIN/ ZINC TRANSPORTER"/>
    <property type="match status" value="1"/>
</dbReference>
<organism evidence="8 9">
    <name type="scientific">Micrococcus aloeverae</name>
    <dbReference type="NCBI Taxonomy" id="1391911"/>
    <lineage>
        <taxon>Bacteria</taxon>
        <taxon>Bacillati</taxon>
        <taxon>Actinomycetota</taxon>
        <taxon>Actinomycetes</taxon>
        <taxon>Micrococcales</taxon>
        <taxon>Micrococcaceae</taxon>
        <taxon>Micrococcus</taxon>
    </lineage>
</organism>
<gene>
    <name evidence="8" type="ORF">FHR79_002301</name>
</gene>
<dbReference type="EMBL" id="JACJIO010000033">
    <property type="protein sequence ID" value="MBA9082165.1"/>
    <property type="molecule type" value="Genomic_DNA"/>
</dbReference>
<dbReference type="SUPFAM" id="SSF160240">
    <property type="entry name" value="Cation efflux protein cytoplasmic domain-like"/>
    <property type="match status" value="1"/>
</dbReference>
<dbReference type="InterPro" id="IPR027470">
    <property type="entry name" value="Cation_efflux_CTD"/>
</dbReference>
<keyword evidence="9" id="KW-1185">Reference proteome</keyword>
<evidence type="ECO:0000256" key="6">
    <source>
        <dbReference type="SAM" id="Phobius"/>
    </source>
</evidence>
<protein>
    <submittedName>
        <fullName evidence="8">Cation diffusion facilitator family transporter</fullName>
    </submittedName>
</protein>
<evidence type="ECO:0000256" key="3">
    <source>
        <dbReference type="ARBA" id="ARBA00022692"/>
    </source>
</evidence>
<feature type="domain" description="Cation efflux protein cytoplasmic" evidence="7">
    <location>
        <begin position="59"/>
        <end position="131"/>
    </location>
</feature>
<evidence type="ECO:0000256" key="2">
    <source>
        <dbReference type="ARBA" id="ARBA00008873"/>
    </source>
</evidence>
<evidence type="ECO:0000256" key="4">
    <source>
        <dbReference type="ARBA" id="ARBA00022989"/>
    </source>
</evidence>